<organism evidence="10 11">
    <name type="scientific">Sodiomyces alkalinus (strain CBS 110278 / VKM F-3762 / F11)</name>
    <name type="common">Alkaliphilic filamentous fungus</name>
    <dbReference type="NCBI Taxonomy" id="1314773"/>
    <lineage>
        <taxon>Eukaryota</taxon>
        <taxon>Fungi</taxon>
        <taxon>Dikarya</taxon>
        <taxon>Ascomycota</taxon>
        <taxon>Pezizomycotina</taxon>
        <taxon>Sordariomycetes</taxon>
        <taxon>Hypocreomycetidae</taxon>
        <taxon>Glomerellales</taxon>
        <taxon>Plectosphaerellaceae</taxon>
        <taxon>Sodiomyces</taxon>
    </lineage>
</organism>
<dbReference type="InterPro" id="IPR000235">
    <property type="entry name" value="Ribosomal_uS7"/>
</dbReference>
<dbReference type="GO" id="GO:0005739">
    <property type="term" value="C:mitochondrion"/>
    <property type="evidence" value="ECO:0007669"/>
    <property type="project" value="UniProtKB-SubCell"/>
</dbReference>
<evidence type="ECO:0000313" key="10">
    <source>
        <dbReference type="EMBL" id="ROT36667.1"/>
    </source>
</evidence>
<proteinExistence type="inferred from homology"/>
<dbReference type="GO" id="GO:0006412">
    <property type="term" value="P:translation"/>
    <property type="evidence" value="ECO:0007669"/>
    <property type="project" value="InterPro"/>
</dbReference>
<dbReference type="STRING" id="1314773.A0A3N2PQ83"/>
<evidence type="ECO:0000259" key="9">
    <source>
        <dbReference type="Pfam" id="PF00177"/>
    </source>
</evidence>
<dbReference type="GeneID" id="39581022"/>
<dbReference type="PANTHER" id="PTHR11205">
    <property type="entry name" value="RIBOSOMAL PROTEIN S7"/>
    <property type="match status" value="1"/>
</dbReference>
<feature type="domain" description="Small ribosomal subunit protein uS7" evidence="9">
    <location>
        <begin position="227"/>
        <end position="393"/>
    </location>
</feature>
<dbReference type="GO" id="GO:0005840">
    <property type="term" value="C:ribosome"/>
    <property type="evidence" value="ECO:0007669"/>
    <property type="project" value="UniProtKB-KW"/>
</dbReference>
<feature type="region of interest" description="Disordered" evidence="8">
    <location>
        <begin position="35"/>
        <end position="91"/>
    </location>
</feature>
<gene>
    <name evidence="10" type="ORF">SODALDRAFT_335778</name>
</gene>
<evidence type="ECO:0000256" key="6">
    <source>
        <dbReference type="ARBA" id="ARBA00037226"/>
    </source>
</evidence>
<protein>
    <recommendedName>
        <fullName evidence="7">Small ribosomal subunit protein uS7m</fullName>
    </recommendedName>
</protein>
<dbReference type="FunFam" id="1.10.455.10:FF:000006">
    <property type="entry name" value="37S ribosomal protein S7, mitochondrial"/>
    <property type="match status" value="1"/>
</dbReference>
<evidence type="ECO:0000256" key="7">
    <source>
        <dbReference type="ARBA" id="ARBA00039306"/>
    </source>
</evidence>
<keyword evidence="3 10" id="KW-0689">Ribosomal protein</keyword>
<comment type="subcellular location">
    <subcellularLocation>
        <location evidence="1">Mitochondrion</location>
    </subcellularLocation>
</comment>
<evidence type="ECO:0000313" key="11">
    <source>
        <dbReference type="Proteomes" id="UP000272025"/>
    </source>
</evidence>
<evidence type="ECO:0000256" key="1">
    <source>
        <dbReference type="ARBA" id="ARBA00004173"/>
    </source>
</evidence>
<evidence type="ECO:0000256" key="2">
    <source>
        <dbReference type="ARBA" id="ARBA00007151"/>
    </source>
</evidence>
<comment type="function">
    <text evidence="6">Component of the mitochondrial ribosome (mitoribosome), a dedicated translation machinery responsible for the synthesis of mitochondrial genome-encoded proteins, including at least some of the essential transmembrane subunits of the mitochondrial respiratory chain. The mitoribosomes are attached to the mitochondrial inner membrane and translation products are cotranslationally integrated into the membrane.</text>
</comment>
<evidence type="ECO:0000256" key="5">
    <source>
        <dbReference type="ARBA" id="ARBA00023274"/>
    </source>
</evidence>
<evidence type="ECO:0000256" key="3">
    <source>
        <dbReference type="ARBA" id="ARBA00022980"/>
    </source>
</evidence>
<reference evidence="10 11" key="1">
    <citation type="journal article" date="2018" name="Mol. Ecol.">
        <title>The obligate alkalophilic soda-lake fungus Sodiomyces alkalinus has shifted to a protein diet.</title>
        <authorList>
            <person name="Grum-Grzhimaylo A.A."/>
            <person name="Falkoski D.L."/>
            <person name="van den Heuvel J."/>
            <person name="Valero-Jimenez C.A."/>
            <person name="Min B."/>
            <person name="Choi I.G."/>
            <person name="Lipzen A."/>
            <person name="Daum C.G."/>
            <person name="Aanen D.K."/>
            <person name="Tsang A."/>
            <person name="Henrissat B."/>
            <person name="Bilanenko E.N."/>
            <person name="de Vries R.P."/>
            <person name="van Kan J.A.L."/>
            <person name="Grigoriev I.V."/>
            <person name="Debets A.J.M."/>
        </authorList>
    </citation>
    <scope>NUCLEOTIDE SEQUENCE [LARGE SCALE GENOMIC DNA]</scope>
    <source>
        <strain evidence="10 11">F11</strain>
    </source>
</reference>
<dbReference type="Proteomes" id="UP000272025">
    <property type="component" value="Unassembled WGS sequence"/>
</dbReference>
<dbReference type="Pfam" id="PF00177">
    <property type="entry name" value="Ribosomal_S7"/>
    <property type="match status" value="1"/>
</dbReference>
<dbReference type="InterPro" id="IPR047988">
    <property type="entry name" value="Ribosomal_uS7m_fungi"/>
</dbReference>
<keyword evidence="5" id="KW-0687">Ribonucleoprotein</keyword>
<dbReference type="Gene3D" id="1.10.455.10">
    <property type="entry name" value="Ribosomal protein S7 domain"/>
    <property type="match status" value="1"/>
</dbReference>
<keyword evidence="11" id="KW-1185">Reference proteome</keyword>
<dbReference type="RefSeq" id="XP_028464473.1">
    <property type="nucleotide sequence ID" value="XM_028612544.1"/>
</dbReference>
<dbReference type="InterPro" id="IPR023798">
    <property type="entry name" value="Ribosomal_uS7_dom"/>
</dbReference>
<dbReference type="CDD" id="cd14868">
    <property type="entry name" value="uS7_Mitochondria_Fungi"/>
    <property type="match status" value="1"/>
</dbReference>
<dbReference type="AlphaFoldDB" id="A0A3N2PQ83"/>
<dbReference type="OrthoDB" id="9972728at2759"/>
<evidence type="ECO:0000256" key="8">
    <source>
        <dbReference type="SAM" id="MobiDB-lite"/>
    </source>
</evidence>
<feature type="compositionally biased region" description="Polar residues" evidence="8">
    <location>
        <begin position="51"/>
        <end position="68"/>
    </location>
</feature>
<dbReference type="SUPFAM" id="SSF47973">
    <property type="entry name" value="Ribosomal protein S7"/>
    <property type="match status" value="1"/>
</dbReference>
<dbReference type="InterPro" id="IPR036823">
    <property type="entry name" value="Ribosomal_uS7_dom_sf"/>
</dbReference>
<name>A0A3N2PQ83_SODAK</name>
<dbReference type="EMBL" id="ML119059">
    <property type="protein sequence ID" value="ROT36667.1"/>
    <property type="molecule type" value="Genomic_DNA"/>
</dbReference>
<keyword evidence="4" id="KW-0496">Mitochondrion</keyword>
<dbReference type="GO" id="GO:1990904">
    <property type="term" value="C:ribonucleoprotein complex"/>
    <property type="evidence" value="ECO:0007669"/>
    <property type="project" value="UniProtKB-KW"/>
</dbReference>
<comment type="similarity">
    <text evidence="2">Belongs to the universal ribosomal protein uS7 family.</text>
</comment>
<evidence type="ECO:0000256" key="4">
    <source>
        <dbReference type="ARBA" id="ARBA00023128"/>
    </source>
</evidence>
<accession>A0A3N2PQ83</accession>
<sequence>MSLRPSFRLACRTLALRSRPVLPRQEALGWSLSKRRYADDSTTKPPAKPLNQATSTTPAADVSQTQTKGVGVSNPAEDKEGLGDDFSVQSSTEDAIDQLEAALAGLSEKPKSRATSKPGESWDALAEEAAADNSGLTVEEAMGELERAAQGQGSGVGLEGGLTPSQEEHLYREGSIPPTMSDGNAQRDIEVLASGGLLADAVEEQQVQVDAKGRVHKWPLPTLPLEPQNKLKSRYHPVLDQLTNLLMRHGKKSVAQRNMAMILNFLRTSPPPILSQKYPLLPGHPPASHLPLNPVLYMTLAIDSVAPLVRINYIKGGAGGGRALEVPKPLKVRQRRRTAFQWILDVVSKKRSTGSGRTQLAHRIANEIIAVAEGRSSVWEKRQAVHKLGTATRANVNKKPVRSH</sequence>